<keyword evidence="3 5" id="KW-0238">DNA-binding</keyword>
<proteinExistence type="predicted"/>
<dbReference type="SUPFAM" id="SSF48498">
    <property type="entry name" value="Tetracyclin repressor-like, C-terminal domain"/>
    <property type="match status" value="1"/>
</dbReference>
<evidence type="ECO:0000313" key="8">
    <source>
        <dbReference type="Proteomes" id="UP000316639"/>
    </source>
</evidence>
<dbReference type="PANTHER" id="PTHR30055:SF234">
    <property type="entry name" value="HTH-TYPE TRANSCRIPTIONAL REGULATOR BETI"/>
    <property type="match status" value="1"/>
</dbReference>
<dbReference type="InterPro" id="IPR039538">
    <property type="entry name" value="BetI_C"/>
</dbReference>
<comment type="caution">
    <text evidence="7">The sequence shown here is derived from an EMBL/GenBank/DDBJ whole genome shotgun (WGS) entry which is preliminary data.</text>
</comment>
<accession>A0A563EFY0</accession>
<dbReference type="InterPro" id="IPR009057">
    <property type="entry name" value="Homeodomain-like_sf"/>
</dbReference>
<evidence type="ECO:0000256" key="1">
    <source>
        <dbReference type="ARBA" id="ARBA00022491"/>
    </source>
</evidence>
<sequence length="219" mass="24103">MTGANASPNYQCGRIGNLPDMARKVDVEQHEQRKEAIVQAVWRLVARAGLEAVSLREVAAEAHVSMGRVQHYFRTKDEMLLYGLKLAQDRMRVRIEQRLPSDDEGVLRAAVDELLGDDPDTRQAVRVWVAFLGRALEDPRVAKLLYADDVELRAFTAGVVSAANPALDAEREAHIIWSLANSLAAEVACGETTAHTARTTLRYHLDRVLGGGGEPSLPL</sequence>
<evidence type="ECO:0000256" key="3">
    <source>
        <dbReference type="ARBA" id="ARBA00023125"/>
    </source>
</evidence>
<dbReference type="InterPro" id="IPR050109">
    <property type="entry name" value="HTH-type_TetR-like_transc_reg"/>
</dbReference>
<dbReference type="Pfam" id="PF00440">
    <property type="entry name" value="TetR_N"/>
    <property type="match status" value="1"/>
</dbReference>
<keyword evidence="2" id="KW-0805">Transcription regulation</keyword>
<dbReference type="Gene3D" id="1.10.357.10">
    <property type="entry name" value="Tetracycline Repressor, domain 2"/>
    <property type="match status" value="1"/>
</dbReference>
<name>A0A563EFY0_9PSEU</name>
<gene>
    <name evidence="7" type="ORF">FKR81_40595</name>
</gene>
<reference evidence="7 8" key="1">
    <citation type="submission" date="2019-07" db="EMBL/GenBank/DDBJ databases">
        <title>Lentzea xizangensis sp. nov., isolated from Qinghai-Tibetan Plateau Soils.</title>
        <authorList>
            <person name="Huang J."/>
        </authorList>
    </citation>
    <scope>NUCLEOTIDE SEQUENCE [LARGE SCALE GENOMIC DNA]</scope>
    <source>
        <strain evidence="7 8">FXJ1.1311</strain>
    </source>
</reference>
<dbReference type="InterPro" id="IPR001647">
    <property type="entry name" value="HTH_TetR"/>
</dbReference>
<dbReference type="OrthoDB" id="9816296at2"/>
<dbReference type="AlphaFoldDB" id="A0A563EFY0"/>
<dbReference type="GO" id="GO:0000976">
    <property type="term" value="F:transcription cis-regulatory region binding"/>
    <property type="evidence" value="ECO:0007669"/>
    <property type="project" value="TreeGrafter"/>
</dbReference>
<keyword evidence="1" id="KW-0678">Repressor</keyword>
<dbReference type="Proteomes" id="UP000316639">
    <property type="component" value="Unassembled WGS sequence"/>
</dbReference>
<protein>
    <submittedName>
        <fullName evidence="7">TetR/AcrR family transcriptional regulator</fullName>
    </submittedName>
</protein>
<evidence type="ECO:0000256" key="2">
    <source>
        <dbReference type="ARBA" id="ARBA00023015"/>
    </source>
</evidence>
<dbReference type="PROSITE" id="PS50977">
    <property type="entry name" value="HTH_TETR_2"/>
    <property type="match status" value="1"/>
</dbReference>
<feature type="DNA-binding region" description="H-T-H motif" evidence="5">
    <location>
        <begin position="54"/>
        <end position="73"/>
    </location>
</feature>
<evidence type="ECO:0000256" key="5">
    <source>
        <dbReference type="PROSITE-ProRule" id="PRU00335"/>
    </source>
</evidence>
<feature type="domain" description="HTH tetR-type" evidence="6">
    <location>
        <begin position="31"/>
        <end position="91"/>
    </location>
</feature>
<dbReference type="PANTHER" id="PTHR30055">
    <property type="entry name" value="HTH-TYPE TRANSCRIPTIONAL REGULATOR RUTR"/>
    <property type="match status" value="1"/>
</dbReference>
<dbReference type="EMBL" id="VOBR01000047">
    <property type="protein sequence ID" value="TWP44902.1"/>
    <property type="molecule type" value="Genomic_DNA"/>
</dbReference>
<dbReference type="GO" id="GO:0003700">
    <property type="term" value="F:DNA-binding transcription factor activity"/>
    <property type="evidence" value="ECO:0007669"/>
    <property type="project" value="TreeGrafter"/>
</dbReference>
<evidence type="ECO:0000259" key="6">
    <source>
        <dbReference type="PROSITE" id="PS50977"/>
    </source>
</evidence>
<evidence type="ECO:0000256" key="4">
    <source>
        <dbReference type="ARBA" id="ARBA00023163"/>
    </source>
</evidence>
<dbReference type="InterPro" id="IPR036271">
    <property type="entry name" value="Tet_transcr_reg_TetR-rel_C_sf"/>
</dbReference>
<organism evidence="7 8">
    <name type="scientific">Lentzea tibetensis</name>
    <dbReference type="NCBI Taxonomy" id="2591470"/>
    <lineage>
        <taxon>Bacteria</taxon>
        <taxon>Bacillati</taxon>
        <taxon>Actinomycetota</taxon>
        <taxon>Actinomycetes</taxon>
        <taxon>Pseudonocardiales</taxon>
        <taxon>Pseudonocardiaceae</taxon>
        <taxon>Lentzea</taxon>
    </lineage>
</organism>
<keyword evidence="8" id="KW-1185">Reference proteome</keyword>
<evidence type="ECO:0000313" key="7">
    <source>
        <dbReference type="EMBL" id="TWP44902.1"/>
    </source>
</evidence>
<keyword evidence="4" id="KW-0804">Transcription</keyword>
<dbReference type="SUPFAM" id="SSF46689">
    <property type="entry name" value="Homeodomain-like"/>
    <property type="match status" value="1"/>
</dbReference>
<dbReference type="Pfam" id="PF13977">
    <property type="entry name" value="TetR_C_6"/>
    <property type="match status" value="1"/>
</dbReference>